<dbReference type="EMBL" id="QQNH01000028">
    <property type="protein sequence ID" value="RDE07946.1"/>
    <property type="molecule type" value="Genomic_DNA"/>
</dbReference>
<feature type="signal peptide" evidence="1">
    <location>
        <begin position="1"/>
        <end position="27"/>
    </location>
</feature>
<accession>A0A369VZX5</accession>
<name>A0A369VZX5_9HYPH</name>
<keyword evidence="3" id="KW-1185">Reference proteome</keyword>
<organism evidence="2 3">
    <name type="scientific">Pelagibacterium lacus</name>
    <dbReference type="NCBI Taxonomy" id="2282655"/>
    <lineage>
        <taxon>Bacteria</taxon>
        <taxon>Pseudomonadati</taxon>
        <taxon>Pseudomonadota</taxon>
        <taxon>Alphaproteobacteria</taxon>
        <taxon>Hyphomicrobiales</taxon>
        <taxon>Devosiaceae</taxon>
        <taxon>Pelagibacterium</taxon>
    </lineage>
</organism>
<gene>
    <name evidence="2" type="ORF">DVH29_14170</name>
</gene>
<evidence type="ECO:0000256" key="1">
    <source>
        <dbReference type="SAM" id="SignalP"/>
    </source>
</evidence>
<dbReference type="Proteomes" id="UP000253759">
    <property type="component" value="Unassembled WGS sequence"/>
</dbReference>
<reference evidence="3" key="1">
    <citation type="submission" date="2018-07" db="EMBL/GenBank/DDBJ databases">
        <authorList>
            <person name="Liu B.-T."/>
            <person name="Du Z."/>
        </authorList>
    </citation>
    <scope>NUCLEOTIDE SEQUENCE [LARGE SCALE GENOMIC DNA]</scope>
    <source>
        <strain evidence="3">XYN52</strain>
    </source>
</reference>
<dbReference type="RefSeq" id="WP_114646849.1">
    <property type="nucleotide sequence ID" value="NZ_QQNH01000028.1"/>
</dbReference>
<keyword evidence="1" id="KW-0732">Signal</keyword>
<evidence type="ECO:0008006" key="4">
    <source>
        <dbReference type="Google" id="ProtNLM"/>
    </source>
</evidence>
<proteinExistence type="predicted"/>
<dbReference type="AlphaFoldDB" id="A0A369VZX5"/>
<protein>
    <recommendedName>
        <fullName evidence="4">Peptidoglycan-binding protein</fullName>
    </recommendedName>
</protein>
<evidence type="ECO:0000313" key="3">
    <source>
        <dbReference type="Proteomes" id="UP000253759"/>
    </source>
</evidence>
<comment type="caution">
    <text evidence="2">The sequence shown here is derived from an EMBL/GenBank/DDBJ whole genome shotgun (WGS) entry which is preliminary data.</text>
</comment>
<dbReference type="OrthoDB" id="7929840at2"/>
<evidence type="ECO:0000313" key="2">
    <source>
        <dbReference type="EMBL" id="RDE07946.1"/>
    </source>
</evidence>
<feature type="chain" id="PRO_5016911300" description="Peptidoglycan-binding protein" evidence="1">
    <location>
        <begin position="28"/>
        <end position="418"/>
    </location>
</feature>
<sequence length="418" mass="45128">MNRIGKISATTALAATICALAPASAHDAPFHSGLSSIEALCRDLSAAAAWAEDWRCTNAAIFDNGTERQNIHDLRRQDFASLTEEEQAILRAADKVGALGLCNGSGGNSFLIEFDGRPAVITSAHLLIDAETGRARCSAEELREQISYLPNASYYDPDDPQANEEFTMRSVRLVTPPVNLEEAHASLMPGESDHSNTADWMVMFLREDISGDVMPAGHERGVFAYADLPSASQAAEKHQQAGRIFSGLYLIGVAPDRYDGLATNYQSGCNYRLDHFTGNPGILMHDCATIRGSSGSFVGLMQGSEIRFTGSHHYSLAGNNQMEGPSLELSPIWNSAVAASVVEAAQTAPRPELLAFDIQFELKQAGCYTGALDNQWGPGSRDALSRYVEASGLSLDGLEPTQPTFDLLRGRRPQDRVC</sequence>